<name>A0A9P9ESN7_9HYPO</name>
<dbReference type="AlphaFoldDB" id="A0A9P9ESN7"/>
<evidence type="ECO:0000313" key="2">
    <source>
        <dbReference type="Proteomes" id="UP000717696"/>
    </source>
</evidence>
<dbReference type="EMBL" id="JAGMUU010000011">
    <property type="protein sequence ID" value="KAH7142791.1"/>
    <property type="molecule type" value="Genomic_DNA"/>
</dbReference>
<proteinExistence type="predicted"/>
<sequence>MPNLISPVDEDPVSVGMRTIASYLEELDLRAFLTPDLFKAQVQWPRMRRLRIEFHPCRPDGCWYFVGPRGENPNPEGFEITHQHYPPTSPNEDDDELDEEFTENLDDTDSRLPDMFRTEPLADNIEPLLSAFATVLKGMPALEEAELFTHISWNPSEERLAEYGDEAPYDAEYGGRRWGLRYVPGKDGVEGLVEWQVGEWRPHEGIIKLFEGLGGENPTGT</sequence>
<dbReference type="Proteomes" id="UP000717696">
    <property type="component" value="Unassembled WGS sequence"/>
</dbReference>
<organism evidence="1 2">
    <name type="scientific">Dactylonectria estremocensis</name>
    <dbReference type="NCBI Taxonomy" id="1079267"/>
    <lineage>
        <taxon>Eukaryota</taxon>
        <taxon>Fungi</taxon>
        <taxon>Dikarya</taxon>
        <taxon>Ascomycota</taxon>
        <taxon>Pezizomycotina</taxon>
        <taxon>Sordariomycetes</taxon>
        <taxon>Hypocreomycetidae</taxon>
        <taxon>Hypocreales</taxon>
        <taxon>Nectriaceae</taxon>
        <taxon>Dactylonectria</taxon>
    </lineage>
</organism>
<reference evidence="1" key="1">
    <citation type="journal article" date="2021" name="Nat. Commun.">
        <title>Genetic determinants of endophytism in the Arabidopsis root mycobiome.</title>
        <authorList>
            <person name="Mesny F."/>
            <person name="Miyauchi S."/>
            <person name="Thiergart T."/>
            <person name="Pickel B."/>
            <person name="Atanasova L."/>
            <person name="Karlsson M."/>
            <person name="Huettel B."/>
            <person name="Barry K.W."/>
            <person name="Haridas S."/>
            <person name="Chen C."/>
            <person name="Bauer D."/>
            <person name="Andreopoulos W."/>
            <person name="Pangilinan J."/>
            <person name="LaButti K."/>
            <person name="Riley R."/>
            <person name="Lipzen A."/>
            <person name="Clum A."/>
            <person name="Drula E."/>
            <person name="Henrissat B."/>
            <person name="Kohler A."/>
            <person name="Grigoriev I.V."/>
            <person name="Martin F.M."/>
            <person name="Hacquard S."/>
        </authorList>
    </citation>
    <scope>NUCLEOTIDE SEQUENCE</scope>
    <source>
        <strain evidence="1">MPI-CAGE-AT-0021</strain>
    </source>
</reference>
<dbReference type="OrthoDB" id="5985073at2759"/>
<accession>A0A9P9ESN7</accession>
<keyword evidence="2" id="KW-1185">Reference proteome</keyword>
<protein>
    <submittedName>
        <fullName evidence="1">Uncharacterized protein</fullName>
    </submittedName>
</protein>
<evidence type="ECO:0000313" key="1">
    <source>
        <dbReference type="EMBL" id="KAH7142791.1"/>
    </source>
</evidence>
<gene>
    <name evidence="1" type="ORF">B0J13DRAFT_585496</name>
</gene>
<comment type="caution">
    <text evidence="1">The sequence shown here is derived from an EMBL/GenBank/DDBJ whole genome shotgun (WGS) entry which is preliminary data.</text>
</comment>